<proteinExistence type="predicted"/>
<sequence length="69" mass="7933">MGFKRTLYGFIRTAYGSATNWAETPATSRHTRRLLWLLPSGPDQVHKLALREDQGLHRFGVFSDCRKRG</sequence>
<evidence type="ECO:0000313" key="1">
    <source>
        <dbReference type="EMBL" id="SHO56069.1"/>
    </source>
</evidence>
<gene>
    <name evidence="1" type="ORF">VQ7734_01832</name>
</gene>
<organism evidence="1 2">
    <name type="scientific">Vibrio quintilis</name>
    <dbReference type="NCBI Taxonomy" id="1117707"/>
    <lineage>
        <taxon>Bacteria</taxon>
        <taxon>Pseudomonadati</taxon>
        <taxon>Pseudomonadota</taxon>
        <taxon>Gammaproteobacteria</taxon>
        <taxon>Vibrionales</taxon>
        <taxon>Vibrionaceae</taxon>
        <taxon>Vibrio</taxon>
    </lineage>
</organism>
<reference evidence="2" key="1">
    <citation type="submission" date="2016-12" db="EMBL/GenBank/DDBJ databases">
        <authorList>
            <person name="Rodrigo-Torres L."/>
            <person name="Arahal R.D."/>
            <person name="Lucena T."/>
        </authorList>
    </citation>
    <scope>NUCLEOTIDE SEQUENCE [LARGE SCALE GENOMIC DNA]</scope>
</reference>
<keyword evidence="2" id="KW-1185">Reference proteome</keyword>
<accession>A0A1M7YTX5</accession>
<name>A0A1M7YTX5_9VIBR</name>
<dbReference type="AlphaFoldDB" id="A0A1M7YTX5"/>
<dbReference type="EMBL" id="FRFG01000019">
    <property type="protein sequence ID" value="SHO56069.1"/>
    <property type="molecule type" value="Genomic_DNA"/>
</dbReference>
<dbReference type="Proteomes" id="UP000184600">
    <property type="component" value="Unassembled WGS sequence"/>
</dbReference>
<evidence type="ECO:0000313" key="2">
    <source>
        <dbReference type="Proteomes" id="UP000184600"/>
    </source>
</evidence>
<dbReference type="STRING" id="1117707.VQ7734_01832"/>
<protein>
    <submittedName>
        <fullName evidence="1">Uncharacterized protein</fullName>
    </submittedName>
</protein>